<dbReference type="InterPro" id="IPR016162">
    <property type="entry name" value="Ald_DH_N"/>
</dbReference>
<feature type="active site" evidence="5 6">
    <location>
        <position position="223"/>
    </location>
</feature>
<evidence type="ECO:0000256" key="2">
    <source>
        <dbReference type="ARBA" id="ARBA00023002"/>
    </source>
</evidence>
<dbReference type="InterPro" id="IPR029510">
    <property type="entry name" value="Ald_DH_CS_GLU"/>
</dbReference>
<dbReference type="Proteomes" id="UP000051221">
    <property type="component" value="Unassembled WGS sequence"/>
</dbReference>
<dbReference type="AlphaFoldDB" id="A0A0Q2RSD5"/>
<evidence type="ECO:0000256" key="6">
    <source>
        <dbReference type="PROSITE-ProRule" id="PRU10007"/>
    </source>
</evidence>
<dbReference type="InterPro" id="IPR016161">
    <property type="entry name" value="Ald_DH/histidinol_DH"/>
</dbReference>
<proteinExistence type="inferred from homology"/>
<dbReference type="GO" id="GO:0005737">
    <property type="term" value="C:cytoplasm"/>
    <property type="evidence" value="ECO:0007669"/>
    <property type="project" value="TreeGrafter"/>
</dbReference>
<dbReference type="InterPro" id="IPR012394">
    <property type="entry name" value="Aldehyde_DH_NAD(P)"/>
</dbReference>
<dbReference type="InterPro" id="IPR015590">
    <property type="entry name" value="Aldehyde_DH_dom"/>
</dbReference>
<keyword evidence="3" id="KW-0520">NAD</keyword>
<keyword evidence="2 4" id="KW-0560">Oxidoreductase</keyword>
<feature type="domain" description="Aldehyde dehydrogenase" evidence="8">
    <location>
        <begin position="36"/>
        <end position="446"/>
    </location>
</feature>
<dbReference type="PROSITE" id="PS00070">
    <property type="entry name" value="ALDEHYDE_DEHYDR_CYS"/>
    <property type="match status" value="1"/>
</dbReference>
<dbReference type="Gene3D" id="3.40.605.10">
    <property type="entry name" value="Aldehyde Dehydrogenase, Chain A, domain 1"/>
    <property type="match status" value="1"/>
</dbReference>
<dbReference type="CDD" id="cd07133">
    <property type="entry name" value="ALDH_CALDH_CalB"/>
    <property type="match status" value="1"/>
</dbReference>
<keyword evidence="10" id="KW-1185">Reference proteome</keyword>
<dbReference type="Gene3D" id="3.40.309.10">
    <property type="entry name" value="Aldehyde Dehydrogenase, Chain A, domain 2"/>
    <property type="match status" value="1"/>
</dbReference>
<dbReference type="GO" id="GO:0004029">
    <property type="term" value="F:aldehyde dehydrogenase (NAD+) activity"/>
    <property type="evidence" value="ECO:0007669"/>
    <property type="project" value="TreeGrafter"/>
</dbReference>
<dbReference type="InterPro" id="IPR016160">
    <property type="entry name" value="Ald_DH_CS_CYS"/>
</dbReference>
<comment type="caution">
    <text evidence="9">The sequence shown here is derived from an EMBL/GenBank/DDBJ whole genome shotgun (WGS) entry which is preliminary data.</text>
</comment>
<sequence>MAQLADVTTEPVGDVALLDAQFGRLSIQFANDPYPSLEKRQQRLVALRQALLSEQNALAEALSQDFGFRSRFDSVLCDIVPAVSQLDYTLKSLKRWMKPQRRKAGLILSPSRVRVRYQPLGVVGIIVPWNFPVVLSLAPLVTAVAAGNQVMLKLSEHTPHTNQVLRRIVAALGDIALCVEGEAHVASAFSALPFQHLLFTGSTAVGRKVALAAAHHLTPVTLELGGKSPVIIAPDADLTRAVDQIMLGKATNSGQICVAPDYVMLPEAQLASFTECYLRRFAKRFVNKQGKLDCTHIINATQYQRLHMLLDDARQHGAEVSTFSHPVELAEGQMAPHVITQVTDAMRVMQEEIFGPILPLIGYRTIEEAIERVNAQPRPLALYVMSDDQDIIDYVLKRTHSGGVAINDTLLHVAADDAPFGGVGESGMGHYHGIEGFQTFSHAKTVLHSFSKLPRSRWLLNHRKLWLKLLSRFVLR</sequence>
<reference evidence="9 10" key="1">
    <citation type="submission" date="2015-08" db="EMBL/GenBank/DDBJ databases">
        <title>Antibacterial properties of a collection of Vibrionaceae strains.</title>
        <authorList>
            <person name="Giubergia S."/>
        </authorList>
    </citation>
    <scope>NUCLEOTIDE SEQUENCE [LARGE SCALE GENOMIC DNA]</scope>
    <source>
        <strain evidence="9 10">S0821</strain>
    </source>
</reference>
<evidence type="ECO:0000256" key="3">
    <source>
        <dbReference type="ARBA" id="ARBA00023027"/>
    </source>
</evidence>
<accession>A0A0Q2RSD5</accession>
<evidence type="ECO:0000256" key="5">
    <source>
        <dbReference type="PIRSR" id="PIRSR036492-1"/>
    </source>
</evidence>
<gene>
    <name evidence="9" type="ORF">AMR76_04675</name>
</gene>
<dbReference type="PROSITE" id="PS00687">
    <property type="entry name" value="ALDEHYDE_DEHYDR_GLU"/>
    <property type="match status" value="1"/>
</dbReference>
<dbReference type="SUPFAM" id="SSF53720">
    <property type="entry name" value="ALDH-like"/>
    <property type="match status" value="1"/>
</dbReference>
<protein>
    <recommendedName>
        <fullName evidence="4">Aldehyde dehydrogenase</fullName>
    </recommendedName>
</protein>
<dbReference type="PANTHER" id="PTHR43570">
    <property type="entry name" value="ALDEHYDE DEHYDROGENASE"/>
    <property type="match status" value="1"/>
</dbReference>
<evidence type="ECO:0000313" key="10">
    <source>
        <dbReference type="Proteomes" id="UP000051221"/>
    </source>
</evidence>
<dbReference type="InterPro" id="IPR016163">
    <property type="entry name" value="Ald_DH_C"/>
</dbReference>
<dbReference type="InParanoid" id="A0A0Q2RSD5"/>
<dbReference type="EMBL" id="LKHS01000004">
    <property type="protein sequence ID" value="KQH87022.1"/>
    <property type="molecule type" value="Genomic_DNA"/>
</dbReference>
<evidence type="ECO:0000256" key="4">
    <source>
        <dbReference type="PIRNR" id="PIRNR036492"/>
    </source>
</evidence>
<evidence type="ECO:0000256" key="7">
    <source>
        <dbReference type="RuleBase" id="RU003345"/>
    </source>
</evidence>
<dbReference type="PANTHER" id="PTHR43570:SF20">
    <property type="entry name" value="ALDEHYDE DEHYDROGENASE ALDX-RELATED"/>
    <property type="match status" value="1"/>
</dbReference>
<dbReference type="GO" id="GO:0006081">
    <property type="term" value="P:aldehyde metabolic process"/>
    <property type="evidence" value="ECO:0007669"/>
    <property type="project" value="InterPro"/>
</dbReference>
<feature type="active site" evidence="5">
    <location>
        <position position="257"/>
    </location>
</feature>
<evidence type="ECO:0000256" key="1">
    <source>
        <dbReference type="ARBA" id="ARBA00009986"/>
    </source>
</evidence>
<dbReference type="Pfam" id="PF00171">
    <property type="entry name" value="Aldedh"/>
    <property type="match status" value="1"/>
</dbReference>
<dbReference type="RefSeq" id="WP_055465429.1">
    <property type="nucleotide sequence ID" value="NZ_LKHS01000004.1"/>
</dbReference>
<name>A0A0Q2RSD5_VIBFU</name>
<organism evidence="9 10">
    <name type="scientific">Vibrio furnissii</name>
    <dbReference type="NCBI Taxonomy" id="29494"/>
    <lineage>
        <taxon>Bacteria</taxon>
        <taxon>Pseudomonadati</taxon>
        <taxon>Pseudomonadota</taxon>
        <taxon>Gammaproteobacteria</taxon>
        <taxon>Vibrionales</taxon>
        <taxon>Vibrionaceae</taxon>
        <taxon>Vibrio</taxon>
    </lineage>
</organism>
<comment type="similarity">
    <text evidence="1 4 7">Belongs to the aldehyde dehydrogenase family.</text>
</comment>
<dbReference type="PIRSF" id="PIRSF036492">
    <property type="entry name" value="ALDH"/>
    <property type="match status" value="1"/>
</dbReference>
<evidence type="ECO:0000313" key="9">
    <source>
        <dbReference type="EMBL" id="KQH87022.1"/>
    </source>
</evidence>
<evidence type="ECO:0000259" key="8">
    <source>
        <dbReference type="Pfam" id="PF00171"/>
    </source>
</evidence>